<feature type="compositionally biased region" description="Polar residues" evidence="2">
    <location>
        <begin position="122"/>
        <end position="145"/>
    </location>
</feature>
<accession>A0AAD8FZB3</accession>
<dbReference type="Proteomes" id="UP001230051">
    <property type="component" value="Unassembled WGS sequence"/>
</dbReference>
<dbReference type="EMBL" id="JAGXEW010000026">
    <property type="protein sequence ID" value="KAK1157352.1"/>
    <property type="molecule type" value="Genomic_DNA"/>
</dbReference>
<dbReference type="AlphaFoldDB" id="A0AAD8FZB3"/>
<comment type="caution">
    <text evidence="3">The sequence shown here is derived from an EMBL/GenBank/DDBJ whole genome shotgun (WGS) entry which is preliminary data.</text>
</comment>
<evidence type="ECO:0000256" key="2">
    <source>
        <dbReference type="SAM" id="MobiDB-lite"/>
    </source>
</evidence>
<feature type="compositionally biased region" description="Low complexity" evidence="2">
    <location>
        <begin position="333"/>
        <end position="375"/>
    </location>
</feature>
<feature type="region of interest" description="Disordered" evidence="2">
    <location>
        <begin position="37"/>
        <end position="108"/>
    </location>
</feature>
<feature type="region of interest" description="Disordered" evidence="2">
    <location>
        <begin position="122"/>
        <end position="146"/>
    </location>
</feature>
<evidence type="ECO:0000313" key="4">
    <source>
        <dbReference type="Proteomes" id="UP001230051"/>
    </source>
</evidence>
<feature type="region of interest" description="Disordered" evidence="2">
    <location>
        <begin position="323"/>
        <end position="381"/>
    </location>
</feature>
<evidence type="ECO:0000313" key="3">
    <source>
        <dbReference type="EMBL" id="KAK1157352.1"/>
    </source>
</evidence>
<sequence>MKAFIAQRPPGRPQTACWQLTKSDLVDPVRVKSDRVLCSSEDRQGSAQLRGQTGSSTAQSTDSVLCSSEDRQPRASTSSQSEKKVHLPSIEDTASTTTPEAHPKVSRLESLTRASAWVRNTGPYSNFQSHQSSRTHPSTAESSGPASKVCRFLLSQSLGELPNDNSLDRGSTRESEQNKPSPAPRSLQNRPAGNCPWYITLLHEKEQCLLMLGDEINRLSVFEFEAARKDQMITVLQEKVAALSNQLSLAKNEDVIMAQAALILRLGGEVSRLRKFEAEILSKDQLIEDLREETESLQHHQWESHFMEQKTDCSDTRQENIEVESAGNESDCPSVSQPVSQSESQSVSQSESQSVSQPESQFVSQSVSQSVSQPERSNEELVQELQTLRKNYMISTGTVSSLRRDLSFREADLLKAGSDQDRLQRELTERVAQLHAMSSKFSSLRDGRKHEDVMSELEKESVIQRKKIAELQQEESKRNELLAGFKVKIQKLQQELAAERASLTQLQKDRMEIQNKAAALQQSEHQTKVALEQLQSRFERFRGKIIQAAYIAPGAKLLVTEVSDNEILSTMQKIVNDRSEFHQMLIQKGEKVPNLYITETSEKQAKPKSPSKKS</sequence>
<feature type="region of interest" description="Disordered" evidence="2">
    <location>
        <begin position="159"/>
        <end position="189"/>
    </location>
</feature>
<protein>
    <submittedName>
        <fullName evidence="3">Coiled-coil domain-containing protein 27-like</fullName>
    </submittedName>
</protein>
<keyword evidence="4" id="KW-1185">Reference proteome</keyword>
<feature type="compositionally biased region" description="Basic and acidic residues" evidence="2">
    <location>
        <begin position="166"/>
        <end position="177"/>
    </location>
</feature>
<dbReference type="InterPro" id="IPR052642">
    <property type="entry name" value="CC-FHA_domain"/>
</dbReference>
<organism evidence="3 4">
    <name type="scientific">Acipenser oxyrinchus oxyrinchus</name>
    <dbReference type="NCBI Taxonomy" id="40147"/>
    <lineage>
        <taxon>Eukaryota</taxon>
        <taxon>Metazoa</taxon>
        <taxon>Chordata</taxon>
        <taxon>Craniata</taxon>
        <taxon>Vertebrata</taxon>
        <taxon>Euteleostomi</taxon>
        <taxon>Actinopterygii</taxon>
        <taxon>Chondrostei</taxon>
        <taxon>Acipenseriformes</taxon>
        <taxon>Acipenseridae</taxon>
        <taxon>Acipenser</taxon>
    </lineage>
</organism>
<reference evidence="3" key="1">
    <citation type="submission" date="2022-02" db="EMBL/GenBank/DDBJ databases">
        <title>Atlantic sturgeon de novo genome assembly.</title>
        <authorList>
            <person name="Stock M."/>
            <person name="Klopp C."/>
            <person name="Guiguen Y."/>
            <person name="Cabau C."/>
            <person name="Parinello H."/>
            <person name="Santidrian Yebra-Pimentel E."/>
            <person name="Kuhl H."/>
            <person name="Dirks R.P."/>
            <person name="Guessner J."/>
            <person name="Wuertz S."/>
            <person name="Du K."/>
            <person name="Schartl M."/>
        </authorList>
    </citation>
    <scope>NUCLEOTIDE SEQUENCE</scope>
    <source>
        <strain evidence="3">STURGEONOMICS-FGT-2020</strain>
        <tissue evidence="3">Whole blood</tissue>
    </source>
</reference>
<feature type="compositionally biased region" description="Polar residues" evidence="2">
    <location>
        <begin position="45"/>
        <end position="66"/>
    </location>
</feature>
<keyword evidence="1" id="KW-0175">Coiled coil</keyword>
<dbReference type="PANTHER" id="PTHR18853:SF9">
    <property type="entry name" value="COILED-COIL DOMAIN-CONTAINING PROTEIN 27"/>
    <property type="match status" value="1"/>
</dbReference>
<gene>
    <name evidence="3" type="primary">Ccdc27</name>
    <name evidence="3" type="ORF">AOXY_G24994</name>
</gene>
<evidence type="ECO:0000256" key="1">
    <source>
        <dbReference type="SAM" id="Coils"/>
    </source>
</evidence>
<feature type="coiled-coil region" evidence="1">
    <location>
        <begin position="233"/>
        <end position="293"/>
    </location>
</feature>
<proteinExistence type="predicted"/>
<name>A0AAD8FZB3_ACIOX</name>
<feature type="coiled-coil region" evidence="1">
    <location>
        <begin position="454"/>
        <end position="523"/>
    </location>
</feature>
<dbReference type="PANTHER" id="PTHR18853">
    <property type="entry name" value="FORKHEAD-ASSOCIATED DOMAIN-CONTAINING PROTEIN 1-RELATED"/>
    <property type="match status" value="1"/>
</dbReference>